<dbReference type="Proteomes" id="UP000593571">
    <property type="component" value="Unassembled WGS sequence"/>
</dbReference>
<evidence type="ECO:0000256" key="2">
    <source>
        <dbReference type="SAM" id="SignalP"/>
    </source>
</evidence>
<proteinExistence type="predicted"/>
<protein>
    <submittedName>
        <fullName evidence="3">Uncharacterized protein</fullName>
    </submittedName>
</protein>
<feature type="chain" id="PRO_5029546166" evidence="2">
    <location>
        <begin position="25"/>
        <end position="169"/>
    </location>
</feature>
<feature type="signal peptide" evidence="2">
    <location>
        <begin position="1"/>
        <end position="24"/>
    </location>
</feature>
<evidence type="ECO:0000256" key="1">
    <source>
        <dbReference type="SAM" id="MobiDB-lite"/>
    </source>
</evidence>
<feature type="region of interest" description="Disordered" evidence="1">
    <location>
        <begin position="121"/>
        <end position="145"/>
    </location>
</feature>
<keyword evidence="2" id="KW-0732">Signal</keyword>
<comment type="caution">
    <text evidence="3">The sequence shown here is derived from an EMBL/GenBank/DDBJ whole genome shotgun (WGS) entry which is preliminary data.</text>
</comment>
<dbReference type="EMBL" id="JACASE010000006">
    <property type="protein sequence ID" value="KAF6456889.1"/>
    <property type="molecule type" value="Genomic_DNA"/>
</dbReference>
<keyword evidence="4" id="KW-1185">Reference proteome</keyword>
<dbReference type="AlphaFoldDB" id="A0A7J8GB58"/>
<accession>A0A7J8GB58</accession>
<name>A0A7J8GB58_ROUAE</name>
<evidence type="ECO:0000313" key="3">
    <source>
        <dbReference type="EMBL" id="KAF6456889.1"/>
    </source>
</evidence>
<sequence length="169" mass="18205">MLFSKQTLAFVIMLSDFAWLPSQAHPLLRKAPLPASQTLRPSVGNGTAQDRGLNARPGVDTWILLFYLSQGGRLPMGVLKRGQELAMLPPGIRIEKRKLKPDLGLAALEPELPALPLLPQLQSGTPAPTPCAQRAPDHSNLSPTALSGRRQMPMILSGHLALSPTTQSL</sequence>
<evidence type="ECO:0000313" key="4">
    <source>
        <dbReference type="Proteomes" id="UP000593571"/>
    </source>
</evidence>
<organism evidence="3 4">
    <name type="scientific">Rousettus aegyptiacus</name>
    <name type="common">Egyptian fruit bat</name>
    <name type="synonym">Pteropus aegyptiacus</name>
    <dbReference type="NCBI Taxonomy" id="9407"/>
    <lineage>
        <taxon>Eukaryota</taxon>
        <taxon>Metazoa</taxon>
        <taxon>Chordata</taxon>
        <taxon>Craniata</taxon>
        <taxon>Vertebrata</taxon>
        <taxon>Euteleostomi</taxon>
        <taxon>Mammalia</taxon>
        <taxon>Eutheria</taxon>
        <taxon>Laurasiatheria</taxon>
        <taxon>Chiroptera</taxon>
        <taxon>Yinpterochiroptera</taxon>
        <taxon>Pteropodoidea</taxon>
        <taxon>Pteropodidae</taxon>
        <taxon>Rousettinae</taxon>
        <taxon>Rousettus</taxon>
    </lineage>
</organism>
<gene>
    <name evidence="3" type="ORF">HJG63_011522</name>
</gene>
<reference evidence="3 4" key="1">
    <citation type="journal article" date="2020" name="Nature">
        <title>Six reference-quality genomes reveal evolution of bat adaptations.</title>
        <authorList>
            <person name="Jebb D."/>
            <person name="Huang Z."/>
            <person name="Pippel M."/>
            <person name="Hughes G.M."/>
            <person name="Lavrichenko K."/>
            <person name="Devanna P."/>
            <person name="Winkler S."/>
            <person name="Jermiin L.S."/>
            <person name="Skirmuntt E.C."/>
            <person name="Katzourakis A."/>
            <person name="Burkitt-Gray L."/>
            <person name="Ray D.A."/>
            <person name="Sullivan K.A.M."/>
            <person name="Roscito J.G."/>
            <person name="Kirilenko B.M."/>
            <person name="Davalos L.M."/>
            <person name="Corthals A.P."/>
            <person name="Power M.L."/>
            <person name="Jones G."/>
            <person name="Ransome R.D."/>
            <person name="Dechmann D.K.N."/>
            <person name="Locatelli A.G."/>
            <person name="Puechmaille S.J."/>
            <person name="Fedrigo O."/>
            <person name="Jarvis E.D."/>
            <person name="Hiller M."/>
            <person name="Vernes S.C."/>
            <person name="Myers E.W."/>
            <person name="Teeling E.C."/>
        </authorList>
    </citation>
    <scope>NUCLEOTIDE SEQUENCE [LARGE SCALE GENOMIC DNA]</scope>
    <source>
        <strain evidence="3">MRouAeg1</strain>
        <tissue evidence="3">Muscle</tissue>
    </source>
</reference>